<dbReference type="Pfam" id="PF13620">
    <property type="entry name" value="CarboxypepD_reg"/>
    <property type="match status" value="1"/>
</dbReference>
<dbReference type="GO" id="GO:0016485">
    <property type="term" value="P:protein processing"/>
    <property type="evidence" value="ECO:0007669"/>
    <property type="project" value="TreeGrafter"/>
</dbReference>
<dbReference type="GO" id="GO:0004181">
    <property type="term" value="F:metallocarboxypeptidase activity"/>
    <property type="evidence" value="ECO:0007669"/>
    <property type="project" value="TreeGrafter"/>
</dbReference>
<feature type="non-terminal residue" evidence="3">
    <location>
        <position position="201"/>
    </location>
</feature>
<dbReference type="InterPro" id="IPR008969">
    <property type="entry name" value="CarboxyPept-like_regulatory"/>
</dbReference>
<evidence type="ECO:0000256" key="2">
    <source>
        <dbReference type="SAM" id="Phobius"/>
    </source>
</evidence>
<dbReference type="SUPFAM" id="SSF49464">
    <property type="entry name" value="Carboxypeptidase regulatory domain-like"/>
    <property type="match status" value="1"/>
</dbReference>
<evidence type="ECO:0000256" key="1">
    <source>
        <dbReference type="SAM" id="MobiDB-lite"/>
    </source>
</evidence>
<evidence type="ECO:0008006" key="5">
    <source>
        <dbReference type="Google" id="ProtNLM"/>
    </source>
</evidence>
<keyword evidence="4" id="KW-1185">Reference proteome</keyword>
<dbReference type="CDD" id="cd11308">
    <property type="entry name" value="Peptidase_M14NE-CP-C_like"/>
    <property type="match status" value="1"/>
</dbReference>
<dbReference type="InterPro" id="IPR050753">
    <property type="entry name" value="Peptidase_M14_domain"/>
</dbReference>
<feature type="compositionally biased region" description="Acidic residues" evidence="1">
    <location>
        <begin position="180"/>
        <end position="189"/>
    </location>
</feature>
<keyword evidence="2" id="KW-0472">Membrane</keyword>
<comment type="caution">
    <text evidence="3">The sequence shown here is derived from an EMBL/GenBank/DDBJ whole genome shotgun (WGS) entry which is preliminary data.</text>
</comment>
<dbReference type="Gene3D" id="2.60.40.1120">
    <property type="entry name" value="Carboxypeptidase-like, regulatory domain"/>
    <property type="match status" value="1"/>
</dbReference>
<evidence type="ECO:0000313" key="3">
    <source>
        <dbReference type="EMBL" id="CAF4501358.1"/>
    </source>
</evidence>
<feature type="region of interest" description="Disordered" evidence="1">
    <location>
        <begin position="170"/>
        <end position="201"/>
    </location>
</feature>
<sequence>FDLFSAIKVVHGLRGFVFDLQTKAPVSGAVIHVHGINHNVTTYRDGDFFRLLSPGKYDITVERLGYESETRANIFVTDQSSTYIEFKLKRVIINEDDKISSTGFYNKLRAITQHSTFRFISMMIISIVALSTVILGMITLYLRFRPQRYQLLAQDEDNALLSQRAKRHKTVKNTHAMPSDSEDGDEDEILCTSNSNTPMIA</sequence>
<feature type="transmembrane region" description="Helical" evidence="2">
    <location>
        <begin position="119"/>
        <end position="142"/>
    </location>
</feature>
<keyword evidence="2" id="KW-0812">Transmembrane</keyword>
<evidence type="ECO:0000313" key="4">
    <source>
        <dbReference type="Proteomes" id="UP000663873"/>
    </source>
</evidence>
<protein>
    <recommendedName>
        <fullName evidence="5">PEGA domain-containing protein</fullName>
    </recommendedName>
</protein>
<gene>
    <name evidence="3" type="ORF">UJA718_LOCUS26346</name>
</gene>
<dbReference type="EMBL" id="CAJOBP010006810">
    <property type="protein sequence ID" value="CAF4501358.1"/>
    <property type="molecule type" value="Genomic_DNA"/>
</dbReference>
<dbReference type="Proteomes" id="UP000663873">
    <property type="component" value="Unassembled WGS sequence"/>
</dbReference>
<dbReference type="PANTHER" id="PTHR11532">
    <property type="entry name" value="PROTEASE M14 CARBOXYPEPTIDASE"/>
    <property type="match status" value="1"/>
</dbReference>
<accession>A0A820VH81</accession>
<name>A0A820VH81_9BILA</name>
<dbReference type="GO" id="GO:0005615">
    <property type="term" value="C:extracellular space"/>
    <property type="evidence" value="ECO:0007669"/>
    <property type="project" value="TreeGrafter"/>
</dbReference>
<keyword evidence="2" id="KW-1133">Transmembrane helix</keyword>
<dbReference type="PANTHER" id="PTHR11532:SF57">
    <property type="entry name" value="CARBOXYPEPTIDASE D, B"/>
    <property type="match status" value="1"/>
</dbReference>
<feature type="compositionally biased region" description="Polar residues" evidence="1">
    <location>
        <begin position="191"/>
        <end position="201"/>
    </location>
</feature>
<reference evidence="3" key="1">
    <citation type="submission" date="2021-02" db="EMBL/GenBank/DDBJ databases">
        <authorList>
            <person name="Nowell W R."/>
        </authorList>
    </citation>
    <scope>NUCLEOTIDE SEQUENCE</scope>
</reference>
<dbReference type="AlphaFoldDB" id="A0A820VH81"/>
<organism evidence="3 4">
    <name type="scientific">Rotaria socialis</name>
    <dbReference type="NCBI Taxonomy" id="392032"/>
    <lineage>
        <taxon>Eukaryota</taxon>
        <taxon>Metazoa</taxon>
        <taxon>Spiralia</taxon>
        <taxon>Gnathifera</taxon>
        <taxon>Rotifera</taxon>
        <taxon>Eurotatoria</taxon>
        <taxon>Bdelloidea</taxon>
        <taxon>Philodinida</taxon>
        <taxon>Philodinidae</taxon>
        <taxon>Rotaria</taxon>
    </lineage>
</organism>
<proteinExistence type="predicted"/>
<dbReference type="GO" id="GO:0006518">
    <property type="term" value="P:peptide metabolic process"/>
    <property type="evidence" value="ECO:0007669"/>
    <property type="project" value="TreeGrafter"/>
</dbReference>